<reference evidence="2" key="1">
    <citation type="submission" date="2018-02" db="EMBL/GenBank/DDBJ databases">
        <title>Rhizophora mucronata_Transcriptome.</title>
        <authorList>
            <person name="Meera S.P."/>
            <person name="Sreeshan A."/>
            <person name="Augustine A."/>
        </authorList>
    </citation>
    <scope>NUCLEOTIDE SEQUENCE</scope>
    <source>
        <tissue evidence="2">Leaf</tissue>
    </source>
</reference>
<dbReference type="EMBL" id="GGEC01077295">
    <property type="protein sequence ID" value="MBX57779.1"/>
    <property type="molecule type" value="Transcribed_RNA"/>
</dbReference>
<dbReference type="AlphaFoldDB" id="A0A2P2PT25"/>
<feature type="region of interest" description="Disordered" evidence="1">
    <location>
        <begin position="1"/>
        <end position="21"/>
    </location>
</feature>
<accession>A0A2P2PT25</accession>
<protein>
    <submittedName>
        <fullName evidence="2">Uncharacterized protein</fullName>
    </submittedName>
</protein>
<proteinExistence type="predicted"/>
<name>A0A2P2PT25_RHIMU</name>
<organism evidence="2">
    <name type="scientific">Rhizophora mucronata</name>
    <name type="common">Asiatic mangrove</name>
    <dbReference type="NCBI Taxonomy" id="61149"/>
    <lineage>
        <taxon>Eukaryota</taxon>
        <taxon>Viridiplantae</taxon>
        <taxon>Streptophyta</taxon>
        <taxon>Embryophyta</taxon>
        <taxon>Tracheophyta</taxon>
        <taxon>Spermatophyta</taxon>
        <taxon>Magnoliopsida</taxon>
        <taxon>eudicotyledons</taxon>
        <taxon>Gunneridae</taxon>
        <taxon>Pentapetalae</taxon>
        <taxon>rosids</taxon>
        <taxon>fabids</taxon>
        <taxon>Malpighiales</taxon>
        <taxon>Rhizophoraceae</taxon>
        <taxon>Rhizophora</taxon>
    </lineage>
</organism>
<evidence type="ECO:0000256" key="1">
    <source>
        <dbReference type="SAM" id="MobiDB-lite"/>
    </source>
</evidence>
<evidence type="ECO:0000313" key="2">
    <source>
        <dbReference type="EMBL" id="MBX57779.1"/>
    </source>
</evidence>
<sequence length="21" mass="2376">MHSEHTAQGERICNQFKGQSS</sequence>